<feature type="domain" description="PGG" evidence="3">
    <location>
        <begin position="242"/>
        <end position="273"/>
    </location>
</feature>
<dbReference type="Pfam" id="PF12796">
    <property type="entry name" value="Ank_2"/>
    <property type="match status" value="1"/>
</dbReference>
<feature type="transmembrane region" description="Helical" evidence="2">
    <location>
        <begin position="303"/>
        <end position="324"/>
    </location>
</feature>
<keyword evidence="5" id="KW-1185">Reference proteome</keyword>
<feature type="compositionally biased region" description="Polar residues" evidence="1">
    <location>
        <begin position="93"/>
        <end position="104"/>
    </location>
</feature>
<feature type="transmembrane region" description="Helical" evidence="2">
    <location>
        <begin position="250"/>
        <end position="269"/>
    </location>
</feature>
<evidence type="ECO:0000259" key="3">
    <source>
        <dbReference type="Pfam" id="PF13962"/>
    </source>
</evidence>
<feature type="region of interest" description="Disordered" evidence="1">
    <location>
        <begin position="80"/>
        <end position="104"/>
    </location>
</feature>
<dbReference type="InterPro" id="IPR026961">
    <property type="entry name" value="PGG_dom"/>
</dbReference>
<gene>
    <name evidence="4" type="ORF">CFP56_026724</name>
</gene>
<evidence type="ECO:0000256" key="2">
    <source>
        <dbReference type="SAM" id="Phobius"/>
    </source>
</evidence>
<proteinExistence type="predicted"/>
<reference evidence="4 5" key="1">
    <citation type="journal article" date="2018" name="Sci. Data">
        <title>The draft genome sequence of cork oak.</title>
        <authorList>
            <person name="Ramos A.M."/>
            <person name="Usie A."/>
            <person name="Barbosa P."/>
            <person name="Barros P.M."/>
            <person name="Capote T."/>
            <person name="Chaves I."/>
            <person name="Simoes F."/>
            <person name="Abreu I."/>
            <person name="Carrasquinho I."/>
            <person name="Faro C."/>
            <person name="Guimaraes J.B."/>
            <person name="Mendonca D."/>
            <person name="Nobrega F."/>
            <person name="Rodrigues L."/>
            <person name="Saibo N.J.M."/>
            <person name="Varela M.C."/>
            <person name="Egas C."/>
            <person name="Matos J."/>
            <person name="Miguel C.M."/>
            <person name="Oliveira M.M."/>
            <person name="Ricardo C.P."/>
            <person name="Goncalves S."/>
        </authorList>
    </citation>
    <scope>NUCLEOTIDE SEQUENCE [LARGE SCALE GENOMIC DNA]</scope>
    <source>
        <strain evidence="5">cv. HL8</strain>
    </source>
</reference>
<feature type="compositionally biased region" description="Basic and acidic residues" evidence="1">
    <location>
        <begin position="80"/>
        <end position="92"/>
    </location>
</feature>
<accession>A0AAW0JY85</accession>
<evidence type="ECO:0000313" key="5">
    <source>
        <dbReference type="Proteomes" id="UP000237347"/>
    </source>
</evidence>
<feature type="region of interest" description="Disordered" evidence="1">
    <location>
        <begin position="1"/>
        <end position="23"/>
    </location>
</feature>
<dbReference type="GO" id="GO:0016020">
    <property type="term" value="C:membrane"/>
    <property type="evidence" value="ECO:0007669"/>
    <property type="project" value="TreeGrafter"/>
</dbReference>
<feature type="transmembrane region" description="Helical" evidence="2">
    <location>
        <begin position="275"/>
        <end position="296"/>
    </location>
</feature>
<keyword evidence="2" id="KW-0472">Membrane</keyword>
<dbReference type="EMBL" id="PKMF04000430">
    <property type="protein sequence ID" value="KAK7832039.1"/>
    <property type="molecule type" value="Genomic_DNA"/>
</dbReference>
<dbReference type="InterPro" id="IPR002110">
    <property type="entry name" value="Ankyrin_rpt"/>
</dbReference>
<keyword evidence="2" id="KW-1133">Transmembrane helix</keyword>
<dbReference type="Gene3D" id="1.25.40.20">
    <property type="entry name" value="Ankyrin repeat-containing domain"/>
    <property type="match status" value="1"/>
</dbReference>
<dbReference type="SUPFAM" id="SSF48403">
    <property type="entry name" value="Ankyrin repeat"/>
    <property type="match status" value="1"/>
</dbReference>
<dbReference type="InterPro" id="IPR036770">
    <property type="entry name" value="Ankyrin_rpt-contain_sf"/>
</dbReference>
<evidence type="ECO:0000313" key="4">
    <source>
        <dbReference type="EMBL" id="KAK7832039.1"/>
    </source>
</evidence>
<protein>
    <submittedName>
        <fullName evidence="4">Ankyrin repeat-containing protein</fullName>
    </submittedName>
</protein>
<dbReference type="Pfam" id="PF13962">
    <property type="entry name" value="PGG"/>
    <property type="match status" value="1"/>
</dbReference>
<comment type="caution">
    <text evidence="4">The sequence shown here is derived from an EMBL/GenBank/DDBJ whole genome shotgun (WGS) entry which is preliminary data.</text>
</comment>
<name>A0AAW0JY85_QUESU</name>
<sequence>MSNTGLPNDDDLHLHSDTSSPIEDLECGRGWSCPRPFGCLGLPAIKRIWDRKKQQKRALILATILAVNYETWIVKKLEDERKEEDQSKKDQQPSRSTSSSNNPIISAARNGITEMVEVILKRNPLAIEHRNKKNENILHIAARYRRIEILDLLQHLPVSISRFKILINADGDTILHQAAYLGEHKLRDRPGEALRLQSEIQWFKRVQKLVPPYLIKNRNKEGQTAEELFTIQHKQLVADGQEWLMRTAKACTIVAVLIATVAFTCAYTIPGGLGLTTLFYAVAAMMVAFAATLVLMMRERLHWAAIPIYTVTCCPVTIFIALQFRLYLNISWFTLCDVLQSLVNSLPLGKCKLCGVAIHKMSCSRIS</sequence>
<dbReference type="AlphaFoldDB" id="A0AAW0JY85"/>
<dbReference type="PANTHER" id="PTHR24177">
    <property type="entry name" value="CASKIN"/>
    <property type="match status" value="1"/>
</dbReference>
<organism evidence="4 5">
    <name type="scientific">Quercus suber</name>
    <name type="common">Cork oak</name>
    <dbReference type="NCBI Taxonomy" id="58331"/>
    <lineage>
        <taxon>Eukaryota</taxon>
        <taxon>Viridiplantae</taxon>
        <taxon>Streptophyta</taxon>
        <taxon>Embryophyta</taxon>
        <taxon>Tracheophyta</taxon>
        <taxon>Spermatophyta</taxon>
        <taxon>Magnoliopsida</taxon>
        <taxon>eudicotyledons</taxon>
        <taxon>Gunneridae</taxon>
        <taxon>Pentapetalae</taxon>
        <taxon>rosids</taxon>
        <taxon>fabids</taxon>
        <taxon>Fagales</taxon>
        <taxon>Fagaceae</taxon>
        <taxon>Quercus</taxon>
    </lineage>
</organism>
<evidence type="ECO:0000256" key="1">
    <source>
        <dbReference type="SAM" id="MobiDB-lite"/>
    </source>
</evidence>
<dbReference type="Proteomes" id="UP000237347">
    <property type="component" value="Unassembled WGS sequence"/>
</dbReference>
<keyword evidence="2" id="KW-0812">Transmembrane</keyword>
<dbReference type="PANTHER" id="PTHR24177:SF344">
    <property type="entry name" value="PGG DOMAIN-CONTAINING PROTEIN"/>
    <property type="match status" value="1"/>
</dbReference>